<feature type="transmembrane region" description="Helical" evidence="1">
    <location>
        <begin position="20"/>
        <end position="42"/>
    </location>
</feature>
<keyword evidence="1" id="KW-0812">Transmembrane</keyword>
<gene>
    <name evidence="2" type="ORF">CYJ41_04500</name>
</gene>
<evidence type="ECO:0008006" key="4">
    <source>
        <dbReference type="Google" id="ProtNLM"/>
    </source>
</evidence>
<dbReference type="RefSeq" id="WP_101637172.1">
    <property type="nucleotide sequence ID" value="NZ_PKHU01000004.1"/>
</dbReference>
<dbReference type="Pfam" id="PF11335">
    <property type="entry name" value="DUF3137"/>
    <property type="match status" value="1"/>
</dbReference>
<evidence type="ECO:0000313" key="2">
    <source>
        <dbReference type="EMBL" id="PKZ29103.1"/>
    </source>
</evidence>
<name>A0A2I1N9P3_9BACT</name>
<evidence type="ECO:0000256" key="1">
    <source>
        <dbReference type="SAM" id="Phobius"/>
    </source>
</evidence>
<dbReference type="Proteomes" id="UP000234639">
    <property type="component" value="Unassembled WGS sequence"/>
</dbReference>
<protein>
    <recommendedName>
        <fullName evidence="4">Galanin</fullName>
    </recommendedName>
</protein>
<sequence>MKIITLNELERERKKVVSKFFMLQIYAFLKVFFVLFFAFLIVLTQFLDLTRLNFITKLFILIPFLIFLIYGFKREYLNLMDKRAKVFRSLYKEKYLFPYLKNKNINYKMNAYINATDIVRSRLFKPFTHQRGNDMITGEIEDVRFSFSDLILEKKKDITFENDMRLWAINFLINYFSYRYERDKTHLFTGILFIADFNKNIKSNTFIMSHYTPRDKKGLSLITLDNPKFNDKFKVFSDDIQNAFYLLTPAFMERVLNLQKIFNCEINISFIKTKIYIAINKGFDSFEADINKPIVKQDPAKVILDDLNALLDIVKVLALDKNLWANLDNL</sequence>
<accession>A0A2I1N9P3</accession>
<organism evidence="2 3">
    <name type="scientific">Campylobacter ureolyticus</name>
    <dbReference type="NCBI Taxonomy" id="827"/>
    <lineage>
        <taxon>Bacteria</taxon>
        <taxon>Pseudomonadati</taxon>
        <taxon>Campylobacterota</taxon>
        <taxon>Epsilonproteobacteria</taxon>
        <taxon>Campylobacterales</taxon>
        <taxon>Campylobacteraceae</taxon>
        <taxon>Campylobacter</taxon>
    </lineage>
</organism>
<dbReference type="AlphaFoldDB" id="A0A2I1N9P3"/>
<keyword evidence="1" id="KW-0472">Membrane</keyword>
<dbReference type="InterPro" id="IPR021484">
    <property type="entry name" value="DUF3137"/>
</dbReference>
<comment type="caution">
    <text evidence="2">The sequence shown here is derived from an EMBL/GenBank/DDBJ whole genome shotgun (WGS) entry which is preliminary data.</text>
</comment>
<feature type="transmembrane region" description="Helical" evidence="1">
    <location>
        <begin position="54"/>
        <end position="72"/>
    </location>
</feature>
<evidence type="ECO:0000313" key="3">
    <source>
        <dbReference type="Proteomes" id="UP000234639"/>
    </source>
</evidence>
<proteinExistence type="predicted"/>
<reference evidence="2 3" key="1">
    <citation type="submission" date="2017-12" db="EMBL/GenBank/DDBJ databases">
        <title>Phylogenetic diversity of female urinary microbiome.</title>
        <authorList>
            <person name="Thomas-White K."/>
            <person name="Wolfe A.J."/>
        </authorList>
    </citation>
    <scope>NUCLEOTIDE SEQUENCE [LARGE SCALE GENOMIC DNA]</scope>
    <source>
        <strain evidence="2 3">UMB0112</strain>
    </source>
</reference>
<dbReference type="EMBL" id="PKHU01000004">
    <property type="protein sequence ID" value="PKZ29103.1"/>
    <property type="molecule type" value="Genomic_DNA"/>
</dbReference>
<keyword evidence="1" id="KW-1133">Transmembrane helix</keyword>